<evidence type="ECO:0000313" key="3">
    <source>
        <dbReference type="Proteomes" id="UP001303160"/>
    </source>
</evidence>
<reference evidence="2" key="1">
    <citation type="journal article" date="2023" name="Mol. Phylogenet. Evol.">
        <title>Genome-scale phylogeny and comparative genomics of the fungal order Sordariales.</title>
        <authorList>
            <person name="Hensen N."/>
            <person name="Bonometti L."/>
            <person name="Westerberg I."/>
            <person name="Brannstrom I.O."/>
            <person name="Guillou S."/>
            <person name="Cros-Aarteil S."/>
            <person name="Calhoun S."/>
            <person name="Haridas S."/>
            <person name="Kuo A."/>
            <person name="Mondo S."/>
            <person name="Pangilinan J."/>
            <person name="Riley R."/>
            <person name="LaButti K."/>
            <person name="Andreopoulos B."/>
            <person name="Lipzen A."/>
            <person name="Chen C."/>
            <person name="Yan M."/>
            <person name="Daum C."/>
            <person name="Ng V."/>
            <person name="Clum A."/>
            <person name="Steindorff A."/>
            <person name="Ohm R.A."/>
            <person name="Martin F."/>
            <person name="Silar P."/>
            <person name="Natvig D.O."/>
            <person name="Lalanne C."/>
            <person name="Gautier V."/>
            <person name="Ament-Velasquez S.L."/>
            <person name="Kruys A."/>
            <person name="Hutchinson M.I."/>
            <person name="Powell A.J."/>
            <person name="Barry K."/>
            <person name="Miller A.N."/>
            <person name="Grigoriev I.V."/>
            <person name="Debuchy R."/>
            <person name="Gladieux P."/>
            <person name="Hiltunen Thoren M."/>
            <person name="Johannesson H."/>
        </authorList>
    </citation>
    <scope>NUCLEOTIDE SEQUENCE</scope>
    <source>
        <strain evidence="2">CBS 315.58</strain>
    </source>
</reference>
<proteinExistence type="predicted"/>
<organism evidence="2 3">
    <name type="scientific">Triangularia verruculosa</name>
    <dbReference type="NCBI Taxonomy" id="2587418"/>
    <lineage>
        <taxon>Eukaryota</taxon>
        <taxon>Fungi</taxon>
        <taxon>Dikarya</taxon>
        <taxon>Ascomycota</taxon>
        <taxon>Pezizomycotina</taxon>
        <taxon>Sordariomycetes</taxon>
        <taxon>Sordariomycetidae</taxon>
        <taxon>Sordariales</taxon>
        <taxon>Podosporaceae</taxon>
        <taxon>Triangularia</taxon>
    </lineage>
</organism>
<protein>
    <submittedName>
        <fullName evidence="2">Uncharacterized protein</fullName>
    </submittedName>
</protein>
<feature type="region of interest" description="Disordered" evidence="1">
    <location>
        <begin position="152"/>
        <end position="172"/>
    </location>
</feature>
<comment type="caution">
    <text evidence="2">The sequence shown here is derived from an EMBL/GenBank/DDBJ whole genome shotgun (WGS) entry which is preliminary data.</text>
</comment>
<evidence type="ECO:0000313" key="2">
    <source>
        <dbReference type="EMBL" id="KAK4196468.1"/>
    </source>
</evidence>
<evidence type="ECO:0000256" key="1">
    <source>
        <dbReference type="SAM" id="MobiDB-lite"/>
    </source>
</evidence>
<reference evidence="2" key="2">
    <citation type="submission" date="2023-05" db="EMBL/GenBank/DDBJ databases">
        <authorList>
            <consortium name="Lawrence Berkeley National Laboratory"/>
            <person name="Steindorff A."/>
            <person name="Hensen N."/>
            <person name="Bonometti L."/>
            <person name="Westerberg I."/>
            <person name="Brannstrom I.O."/>
            <person name="Guillou S."/>
            <person name="Cros-Aarteil S."/>
            <person name="Calhoun S."/>
            <person name="Haridas S."/>
            <person name="Kuo A."/>
            <person name="Mondo S."/>
            <person name="Pangilinan J."/>
            <person name="Riley R."/>
            <person name="Labutti K."/>
            <person name="Andreopoulos B."/>
            <person name="Lipzen A."/>
            <person name="Chen C."/>
            <person name="Yanf M."/>
            <person name="Daum C."/>
            <person name="Ng V."/>
            <person name="Clum A."/>
            <person name="Ohm R."/>
            <person name="Martin F."/>
            <person name="Silar P."/>
            <person name="Natvig D."/>
            <person name="Lalanne C."/>
            <person name="Gautier V."/>
            <person name="Ament-Velasquez S.L."/>
            <person name="Kruys A."/>
            <person name="Hutchinson M.I."/>
            <person name="Powell A.J."/>
            <person name="Barry K."/>
            <person name="Miller A.N."/>
            <person name="Grigoriev I.V."/>
            <person name="Debuchy R."/>
            <person name="Gladieux P."/>
            <person name="Thoren M.H."/>
            <person name="Johannesson H."/>
        </authorList>
    </citation>
    <scope>NUCLEOTIDE SEQUENCE</scope>
    <source>
        <strain evidence="2">CBS 315.58</strain>
    </source>
</reference>
<name>A0AAN6XAH8_9PEZI</name>
<dbReference type="EMBL" id="MU863984">
    <property type="protein sequence ID" value="KAK4196468.1"/>
    <property type="molecule type" value="Genomic_DNA"/>
</dbReference>
<sequence>MFGEPDKRFGPDANDVITYSWLASTLSYISGVNNSTFAEVVPVTRKNIYTKEIGEVAQAEMTKLSLLKAGIVTRAVVQGLEQFQCHTSCLVILHSAAQKILHKHTEWLADMGNAQRCLDVLQHYKSIDPVAERFRIGLLGIYKKLMGFGSTSQTDQVPAPPKLHKSSTSEARVTSTAAEYAGPLRDEHGYLLTTPKNADPNLAKLSASLLHALCLP</sequence>
<keyword evidence="3" id="KW-1185">Reference proteome</keyword>
<gene>
    <name evidence="2" type="ORF">QBC40DRAFT_258002</name>
</gene>
<dbReference type="AlphaFoldDB" id="A0AAN6XAH8"/>
<accession>A0AAN6XAH8</accession>
<dbReference type="Proteomes" id="UP001303160">
    <property type="component" value="Unassembled WGS sequence"/>
</dbReference>